<gene>
    <name evidence="1" type="ORF">DY000_02017441</name>
</gene>
<reference evidence="1 2" key="1">
    <citation type="journal article" date="2020" name="BMC Genomics">
        <title>Intraspecific diversification of the crop wild relative Brassica cretica Lam. using demographic model selection.</title>
        <authorList>
            <person name="Kioukis A."/>
            <person name="Michalopoulou V.A."/>
            <person name="Briers L."/>
            <person name="Pirintsos S."/>
            <person name="Studholme D.J."/>
            <person name="Pavlidis P."/>
            <person name="Sarris P.F."/>
        </authorList>
    </citation>
    <scope>NUCLEOTIDE SEQUENCE [LARGE SCALE GENOMIC DNA]</scope>
    <source>
        <strain evidence="2">cv. PFS-1207/04</strain>
    </source>
</reference>
<evidence type="ECO:0000313" key="2">
    <source>
        <dbReference type="Proteomes" id="UP000266723"/>
    </source>
</evidence>
<sequence length="153" mass="17484">MALEGASGTSGTSVIERIQVKEDETTGNFTWKVSKLFEASLNKDILIERVNIDFCLPASFTFWGHLNRSLNLEFNSVQVRKWTPEELLDQTAEAFGYTDGAVKLKKKWCDIVRFFEGYLFGQDTSRLLQCEATTKSYEEMIPPSRSHTPVYKL</sequence>
<name>A0ABQ7CQP5_BRACR</name>
<evidence type="ECO:0000313" key="1">
    <source>
        <dbReference type="EMBL" id="KAF3562015.1"/>
    </source>
</evidence>
<accession>A0ABQ7CQP5</accession>
<dbReference type="EMBL" id="QGKV02000759">
    <property type="protein sequence ID" value="KAF3562015.1"/>
    <property type="molecule type" value="Genomic_DNA"/>
</dbReference>
<keyword evidence="2" id="KW-1185">Reference proteome</keyword>
<evidence type="ECO:0008006" key="3">
    <source>
        <dbReference type="Google" id="ProtNLM"/>
    </source>
</evidence>
<proteinExistence type="predicted"/>
<protein>
    <recommendedName>
        <fullName evidence="3">Ubiquitin-like protease family profile domain-containing protein</fullName>
    </recommendedName>
</protein>
<comment type="caution">
    <text evidence="1">The sequence shown here is derived from an EMBL/GenBank/DDBJ whole genome shotgun (WGS) entry which is preliminary data.</text>
</comment>
<dbReference type="Proteomes" id="UP000266723">
    <property type="component" value="Unassembled WGS sequence"/>
</dbReference>
<organism evidence="1 2">
    <name type="scientific">Brassica cretica</name>
    <name type="common">Mustard</name>
    <dbReference type="NCBI Taxonomy" id="69181"/>
    <lineage>
        <taxon>Eukaryota</taxon>
        <taxon>Viridiplantae</taxon>
        <taxon>Streptophyta</taxon>
        <taxon>Embryophyta</taxon>
        <taxon>Tracheophyta</taxon>
        <taxon>Spermatophyta</taxon>
        <taxon>Magnoliopsida</taxon>
        <taxon>eudicotyledons</taxon>
        <taxon>Gunneridae</taxon>
        <taxon>Pentapetalae</taxon>
        <taxon>rosids</taxon>
        <taxon>malvids</taxon>
        <taxon>Brassicales</taxon>
        <taxon>Brassicaceae</taxon>
        <taxon>Brassiceae</taxon>
        <taxon>Brassica</taxon>
    </lineage>
</organism>